<gene>
    <name evidence="9" type="primary">dxr</name>
    <name evidence="13" type="ORF">HNR42_001210</name>
</gene>
<dbReference type="Pfam" id="PF13288">
    <property type="entry name" value="DXPR_C"/>
    <property type="match status" value="1"/>
</dbReference>
<evidence type="ECO:0000256" key="1">
    <source>
        <dbReference type="ARBA" id="ARBA00005094"/>
    </source>
</evidence>
<name>A0A841HWM3_9DEIO</name>
<keyword evidence="5 9" id="KW-0560">Oxidoreductase</keyword>
<evidence type="ECO:0000256" key="9">
    <source>
        <dbReference type="HAMAP-Rule" id="MF_00183"/>
    </source>
</evidence>
<evidence type="ECO:0000259" key="11">
    <source>
        <dbReference type="Pfam" id="PF08436"/>
    </source>
</evidence>
<feature type="binding site" evidence="9">
    <location>
        <position position="13"/>
    </location>
    <ligand>
        <name>NADPH</name>
        <dbReference type="ChEBI" id="CHEBI:57783"/>
    </ligand>
</feature>
<proteinExistence type="inferred from homology"/>
<feature type="binding site" evidence="9">
    <location>
        <position position="211"/>
    </location>
    <ligand>
        <name>1-deoxy-D-xylulose 5-phosphate</name>
        <dbReference type="ChEBI" id="CHEBI:57792"/>
    </ligand>
</feature>
<comment type="catalytic activity">
    <reaction evidence="8">
        <text>2-C-methyl-D-erythritol 4-phosphate + NADP(+) = 1-deoxy-D-xylulose 5-phosphate + NADPH + H(+)</text>
        <dbReference type="Rhea" id="RHEA:13717"/>
        <dbReference type="ChEBI" id="CHEBI:15378"/>
        <dbReference type="ChEBI" id="CHEBI:57783"/>
        <dbReference type="ChEBI" id="CHEBI:57792"/>
        <dbReference type="ChEBI" id="CHEBI:58262"/>
        <dbReference type="ChEBI" id="CHEBI:58349"/>
        <dbReference type="EC" id="1.1.1.267"/>
    </reaction>
    <physiologicalReaction direction="right-to-left" evidence="8">
        <dbReference type="Rhea" id="RHEA:13719"/>
    </physiologicalReaction>
</comment>
<dbReference type="NCBIfam" id="TIGR00243">
    <property type="entry name" value="Dxr"/>
    <property type="match status" value="1"/>
</dbReference>
<dbReference type="HAMAP" id="MF_00183">
    <property type="entry name" value="DXP_reductoisom"/>
    <property type="match status" value="1"/>
</dbReference>
<keyword evidence="13" id="KW-0413">Isomerase</keyword>
<dbReference type="InterPro" id="IPR036169">
    <property type="entry name" value="DXPR_C_sf"/>
</dbReference>
<feature type="binding site" evidence="9">
    <location>
        <position position="167"/>
    </location>
    <ligand>
        <name>1-deoxy-D-xylulose 5-phosphate</name>
        <dbReference type="ChEBI" id="CHEBI:57792"/>
    </ligand>
</feature>
<feature type="binding site" evidence="9">
    <location>
        <position position="34"/>
    </location>
    <ligand>
        <name>NADPH</name>
        <dbReference type="ChEBI" id="CHEBI:57783"/>
    </ligand>
</feature>
<keyword evidence="3 9" id="KW-0479">Metal-binding</keyword>
<dbReference type="Proteomes" id="UP000569951">
    <property type="component" value="Unassembled WGS sequence"/>
</dbReference>
<dbReference type="Gene3D" id="1.10.1740.10">
    <property type="match status" value="1"/>
</dbReference>
<dbReference type="InterPro" id="IPR003821">
    <property type="entry name" value="DXP_reductoisomerase"/>
</dbReference>
<keyword evidence="4 9" id="KW-0521">NADP</keyword>
<feature type="binding site" evidence="9">
    <location>
        <position position="143"/>
    </location>
    <ligand>
        <name>Mn(2+)</name>
        <dbReference type="ChEBI" id="CHEBI:29035"/>
    </ligand>
</feature>
<comment type="similarity">
    <text evidence="2 9">Belongs to the DXR family.</text>
</comment>
<reference evidence="13 14" key="1">
    <citation type="submission" date="2020-08" db="EMBL/GenBank/DDBJ databases">
        <title>Genomic Encyclopedia of Type Strains, Phase IV (KMG-IV): sequencing the most valuable type-strain genomes for metagenomic binning, comparative biology and taxonomic classification.</title>
        <authorList>
            <person name="Goeker M."/>
        </authorList>
    </citation>
    <scope>NUCLEOTIDE SEQUENCE [LARGE SCALE GENOMIC DNA]</scope>
    <source>
        <strain evidence="13 14">DSM 21458</strain>
    </source>
</reference>
<feature type="binding site" evidence="9">
    <location>
        <position position="195"/>
    </location>
    <ligand>
        <name>NADPH</name>
        <dbReference type="ChEBI" id="CHEBI:57783"/>
    </ligand>
</feature>
<dbReference type="PANTHER" id="PTHR30525">
    <property type="entry name" value="1-DEOXY-D-XYLULOSE 5-PHOSPHATE REDUCTOISOMERASE"/>
    <property type="match status" value="1"/>
</dbReference>
<feature type="binding site" evidence="9">
    <location>
        <position position="36"/>
    </location>
    <ligand>
        <name>NADPH</name>
        <dbReference type="ChEBI" id="CHEBI:57783"/>
    </ligand>
</feature>
<dbReference type="Gene3D" id="3.40.50.720">
    <property type="entry name" value="NAD(P)-binding Rossmann-like Domain"/>
    <property type="match status" value="1"/>
</dbReference>
<feature type="binding site" evidence="9">
    <location>
        <position position="10"/>
    </location>
    <ligand>
        <name>NADPH</name>
        <dbReference type="ChEBI" id="CHEBI:57783"/>
    </ligand>
</feature>
<dbReference type="GO" id="GO:0051484">
    <property type="term" value="P:isopentenyl diphosphate biosynthetic process, methylerythritol 4-phosphate pathway involved in terpenoid biosynthetic process"/>
    <property type="evidence" value="ECO:0007669"/>
    <property type="project" value="TreeGrafter"/>
</dbReference>
<feature type="binding site" evidence="9">
    <location>
        <position position="202"/>
    </location>
    <ligand>
        <name>1-deoxy-D-xylulose 5-phosphate</name>
        <dbReference type="ChEBI" id="CHEBI:57792"/>
    </ligand>
</feature>
<evidence type="ECO:0000256" key="8">
    <source>
        <dbReference type="ARBA" id="ARBA00048543"/>
    </source>
</evidence>
<feature type="binding site" evidence="9">
    <location>
        <position position="11"/>
    </location>
    <ligand>
        <name>NADPH</name>
        <dbReference type="ChEBI" id="CHEBI:57783"/>
    </ligand>
</feature>
<comment type="caution">
    <text evidence="13">The sequence shown here is derived from an EMBL/GenBank/DDBJ whole genome shotgun (WGS) entry which is preliminary data.</text>
</comment>
<evidence type="ECO:0000256" key="3">
    <source>
        <dbReference type="ARBA" id="ARBA00022723"/>
    </source>
</evidence>
<dbReference type="GO" id="GO:0030145">
    <property type="term" value="F:manganese ion binding"/>
    <property type="evidence" value="ECO:0007669"/>
    <property type="project" value="TreeGrafter"/>
</dbReference>
<feature type="binding site" evidence="9">
    <location>
        <position position="189"/>
    </location>
    <ligand>
        <name>1-deoxy-D-xylulose 5-phosphate</name>
        <dbReference type="ChEBI" id="CHEBI:57792"/>
    </ligand>
</feature>
<feature type="binding site" evidence="9">
    <location>
        <position position="207"/>
    </location>
    <ligand>
        <name>1-deoxy-D-xylulose 5-phosphate</name>
        <dbReference type="ChEBI" id="CHEBI:57792"/>
    </ligand>
</feature>
<comment type="cofactor">
    <cofactor evidence="9">
        <name>Mg(2+)</name>
        <dbReference type="ChEBI" id="CHEBI:18420"/>
    </cofactor>
    <cofactor evidence="9">
        <name>Mn(2+)</name>
        <dbReference type="ChEBI" id="CHEBI:29035"/>
    </cofactor>
</comment>
<dbReference type="InterPro" id="IPR036291">
    <property type="entry name" value="NAD(P)-bd_dom_sf"/>
</dbReference>
<dbReference type="EC" id="1.1.1.267" evidence="9"/>
<protein>
    <recommendedName>
        <fullName evidence="9">1-deoxy-D-xylulose 5-phosphate reductoisomerase</fullName>
        <shortName evidence="9">DXP reductoisomerase</shortName>
        <ecNumber evidence="9">1.1.1.267</ecNumber>
    </recommendedName>
    <alternativeName>
        <fullName evidence="9">1-deoxyxylulose-5-phosphate reductoisomerase</fullName>
    </alternativeName>
    <alternativeName>
        <fullName evidence="9">2-C-methyl-D-erythritol 4-phosphate synthase</fullName>
    </alternativeName>
</protein>
<dbReference type="GO" id="GO:0016853">
    <property type="term" value="F:isomerase activity"/>
    <property type="evidence" value="ECO:0007669"/>
    <property type="project" value="UniProtKB-KW"/>
</dbReference>
<evidence type="ECO:0000259" key="12">
    <source>
        <dbReference type="Pfam" id="PF13288"/>
    </source>
</evidence>
<dbReference type="SUPFAM" id="SSF69055">
    <property type="entry name" value="1-deoxy-D-xylulose-5-phosphate reductoisomerase, C-terminal domain"/>
    <property type="match status" value="1"/>
</dbReference>
<evidence type="ECO:0000256" key="6">
    <source>
        <dbReference type="ARBA" id="ARBA00023211"/>
    </source>
</evidence>
<comment type="pathway">
    <text evidence="1 9">Isoprenoid biosynthesis; isopentenyl diphosphate biosynthesis via DXP pathway; isopentenyl diphosphate from 1-deoxy-D-xylulose 5-phosphate: step 1/6.</text>
</comment>
<dbReference type="GO" id="GO:0070402">
    <property type="term" value="F:NADPH binding"/>
    <property type="evidence" value="ECO:0007669"/>
    <property type="project" value="InterPro"/>
</dbReference>
<dbReference type="InterPro" id="IPR013512">
    <property type="entry name" value="DXP_reductoisomerase_N"/>
</dbReference>
<dbReference type="EMBL" id="JACHHG010000004">
    <property type="protein sequence ID" value="MBB6097787.1"/>
    <property type="molecule type" value="Genomic_DNA"/>
</dbReference>
<evidence type="ECO:0000313" key="14">
    <source>
        <dbReference type="Proteomes" id="UP000569951"/>
    </source>
</evidence>
<feature type="binding site" evidence="9">
    <location>
        <position position="12"/>
    </location>
    <ligand>
        <name>NADPH</name>
        <dbReference type="ChEBI" id="CHEBI:57783"/>
    </ligand>
</feature>
<dbReference type="InterPro" id="IPR013644">
    <property type="entry name" value="DXP_reductoisomerase_C"/>
</dbReference>
<comment type="caution">
    <text evidence="9">Lacks conserved residue(s) required for the propagation of feature annotation.</text>
</comment>
<evidence type="ECO:0000256" key="2">
    <source>
        <dbReference type="ARBA" id="ARBA00006825"/>
    </source>
</evidence>
<feature type="binding site" evidence="9">
    <location>
        <position position="142"/>
    </location>
    <ligand>
        <name>1-deoxy-D-xylulose 5-phosphate</name>
        <dbReference type="ChEBI" id="CHEBI:57792"/>
    </ligand>
</feature>
<feature type="domain" description="DXP reductoisomerase C-terminal" evidence="12">
    <location>
        <begin position="251"/>
        <end position="377"/>
    </location>
</feature>
<dbReference type="AlphaFoldDB" id="A0A841HWM3"/>
<dbReference type="PIRSF" id="PIRSF006205">
    <property type="entry name" value="Dxp_reductismrs"/>
    <property type="match status" value="1"/>
</dbReference>
<accession>A0A841HWM3</accession>
<dbReference type="InterPro" id="IPR026877">
    <property type="entry name" value="DXPR_C"/>
</dbReference>
<dbReference type="GO" id="GO:0030604">
    <property type="term" value="F:1-deoxy-D-xylulose-5-phosphate reductoisomerase activity"/>
    <property type="evidence" value="ECO:0007669"/>
    <property type="project" value="UniProtKB-UniRule"/>
</dbReference>
<evidence type="ECO:0000313" key="13">
    <source>
        <dbReference type="EMBL" id="MBB6097787.1"/>
    </source>
</evidence>
<feature type="binding site" evidence="9">
    <location>
        <position position="117"/>
    </location>
    <ligand>
        <name>NADPH</name>
        <dbReference type="ChEBI" id="CHEBI:57783"/>
    </ligand>
</feature>
<keyword evidence="6 9" id="KW-0464">Manganese</keyword>
<dbReference type="SUPFAM" id="SSF55347">
    <property type="entry name" value="Glyceraldehyde-3-phosphate dehydrogenase-like, C-terminal domain"/>
    <property type="match status" value="1"/>
</dbReference>
<feature type="domain" description="1-deoxy-D-xylulose 5-phosphate reductoisomerase C-terminal" evidence="11">
    <location>
        <begin position="137"/>
        <end position="219"/>
    </location>
</feature>
<comment type="function">
    <text evidence="9">Catalyzes the NADPH-dependent rearrangement and reduction of 1-deoxy-D-xylulose-5-phosphate (DXP) to 2-C-methyl-D-erythritol 4-phosphate (MEP).</text>
</comment>
<feature type="binding site" evidence="9">
    <location>
        <position position="115"/>
    </location>
    <ligand>
        <name>NADPH</name>
        <dbReference type="ChEBI" id="CHEBI:57783"/>
    </ligand>
</feature>
<organism evidence="13 14">
    <name type="scientific">Deinobacterium chartae</name>
    <dbReference type="NCBI Taxonomy" id="521158"/>
    <lineage>
        <taxon>Bacteria</taxon>
        <taxon>Thermotogati</taxon>
        <taxon>Deinococcota</taxon>
        <taxon>Deinococci</taxon>
        <taxon>Deinococcales</taxon>
        <taxon>Deinococcaceae</taxon>
        <taxon>Deinobacterium</taxon>
    </lineage>
</organism>
<evidence type="ECO:0000256" key="4">
    <source>
        <dbReference type="ARBA" id="ARBA00022857"/>
    </source>
</evidence>
<dbReference type="Pfam" id="PF08436">
    <property type="entry name" value="DXP_redisom_C"/>
    <property type="match status" value="1"/>
</dbReference>
<keyword evidence="7 9" id="KW-0414">Isoprene biosynthesis</keyword>
<dbReference type="Pfam" id="PF02670">
    <property type="entry name" value="DXP_reductoisom"/>
    <property type="match status" value="1"/>
</dbReference>
<evidence type="ECO:0000256" key="5">
    <source>
        <dbReference type="ARBA" id="ARBA00023002"/>
    </source>
</evidence>
<keyword evidence="14" id="KW-1185">Reference proteome</keyword>
<sequence length="383" mass="41039">MTSISILGSTGSIGTQSLEVARARGYAVTALAAGVNLDLLEAQVREFRPRLVSVAPPYLERARARLEGSGARVTDDPCEVARAGADVVVGAIPGLAGLAPTRAALEAGTPVALANKESMVVAGPLVWELAARTGARITPVDSEHSALFQCLVGEDPADVLELIVTASGGPFRLEPADLAQVTPAMALRHPTWTMGSKVTIDSSTLMNKGLEVLEAHFLYGLPLERVKVLVHPQSVIHALVRFQDGNLKAHLGPPDMRLPIQYGIDSAARGMRYPGDVQQARRAPGPHTDYPLARTLELFEPDFARFPCLELAYEAGRRGGLAPAVLNAADEVAVAAFLEERIRYTDIARLIERALEEAPDGKLSWEGIEQVDAWTRARVGEMI</sequence>
<feature type="binding site" evidence="9">
    <location>
        <position position="211"/>
    </location>
    <ligand>
        <name>Mn(2+)</name>
        <dbReference type="ChEBI" id="CHEBI:29035"/>
    </ligand>
</feature>
<feature type="binding site" evidence="9">
    <location>
        <position position="116"/>
    </location>
    <ligand>
        <name>1-deoxy-D-xylulose 5-phosphate</name>
        <dbReference type="ChEBI" id="CHEBI:57792"/>
    </ligand>
</feature>
<evidence type="ECO:0000259" key="10">
    <source>
        <dbReference type="Pfam" id="PF02670"/>
    </source>
</evidence>
<dbReference type="SUPFAM" id="SSF51735">
    <property type="entry name" value="NAD(P)-binding Rossmann-fold domains"/>
    <property type="match status" value="1"/>
</dbReference>
<evidence type="ECO:0000256" key="7">
    <source>
        <dbReference type="ARBA" id="ARBA00023229"/>
    </source>
</evidence>
<feature type="binding site" evidence="9">
    <location>
        <position position="141"/>
    </location>
    <ligand>
        <name>Mn(2+)</name>
        <dbReference type="ChEBI" id="CHEBI:29035"/>
    </ligand>
</feature>
<dbReference type="UniPathway" id="UPA00056">
    <property type="reaction ID" value="UER00092"/>
</dbReference>
<dbReference type="RefSeq" id="WP_183985585.1">
    <property type="nucleotide sequence ID" value="NZ_JACHHG010000004.1"/>
</dbReference>
<feature type="binding site" evidence="9">
    <location>
        <position position="208"/>
    </location>
    <ligand>
        <name>1-deoxy-D-xylulose 5-phosphate</name>
        <dbReference type="ChEBI" id="CHEBI:57792"/>
    </ligand>
</feature>
<dbReference type="PANTHER" id="PTHR30525:SF0">
    <property type="entry name" value="1-DEOXY-D-XYLULOSE 5-PHOSPHATE REDUCTOISOMERASE, CHLOROPLASTIC"/>
    <property type="match status" value="1"/>
</dbReference>
<feature type="domain" description="1-deoxy-D-xylulose 5-phosphate reductoisomerase N-terminal" evidence="10">
    <location>
        <begin position="4"/>
        <end position="123"/>
    </location>
</feature>
<keyword evidence="9" id="KW-0460">Magnesium</keyword>
<feature type="binding site" evidence="9">
    <location>
        <position position="143"/>
    </location>
    <ligand>
        <name>1-deoxy-D-xylulose 5-phosphate</name>
        <dbReference type="ChEBI" id="CHEBI:57792"/>
    </ligand>
</feature>